<name>A0AA38S1R1_9ASTR</name>
<organism evidence="2 3">
    <name type="scientific">Centaurea solstitialis</name>
    <name type="common">yellow star-thistle</name>
    <dbReference type="NCBI Taxonomy" id="347529"/>
    <lineage>
        <taxon>Eukaryota</taxon>
        <taxon>Viridiplantae</taxon>
        <taxon>Streptophyta</taxon>
        <taxon>Embryophyta</taxon>
        <taxon>Tracheophyta</taxon>
        <taxon>Spermatophyta</taxon>
        <taxon>Magnoliopsida</taxon>
        <taxon>eudicotyledons</taxon>
        <taxon>Gunneridae</taxon>
        <taxon>Pentapetalae</taxon>
        <taxon>asterids</taxon>
        <taxon>campanulids</taxon>
        <taxon>Asterales</taxon>
        <taxon>Asteraceae</taxon>
        <taxon>Carduoideae</taxon>
        <taxon>Cardueae</taxon>
        <taxon>Centaureinae</taxon>
        <taxon>Centaurea</taxon>
    </lineage>
</organism>
<accession>A0AA38S1R1</accession>
<evidence type="ECO:0000313" key="3">
    <source>
        <dbReference type="Proteomes" id="UP001172457"/>
    </source>
</evidence>
<dbReference type="AlphaFoldDB" id="A0AA38S1R1"/>
<feature type="signal peptide" evidence="1">
    <location>
        <begin position="1"/>
        <end position="19"/>
    </location>
</feature>
<dbReference type="EMBL" id="JARYMX010000429">
    <property type="protein sequence ID" value="KAJ9535244.1"/>
    <property type="molecule type" value="Genomic_DNA"/>
</dbReference>
<proteinExistence type="predicted"/>
<keyword evidence="3" id="KW-1185">Reference proteome</keyword>
<comment type="caution">
    <text evidence="2">The sequence shown here is derived from an EMBL/GenBank/DDBJ whole genome shotgun (WGS) entry which is preliminary data.</text>
</comment>
<evidence type="ECO:0000313" key="2">
    <source>
        <dbReference type="EMBL" id="KAJ9535244.1"/>
    </source>
</evidence>
<evidence type="ECO:0000256" key="1">
    <source>
        <dbReference type="SAM" id="SignalP"/>
    </source>
</evidence>
<protein>
    <submittedName>
        <fullName evidence="2">Uncharacterized protein</fullName>
    </submittedName>
</protein>
<gene>
    <name evidence="2" type="ORF">OSB04_un001664</name>
</gene>
<dbReference type="Proteomes" id="UP001172457">
    <property type="component" value="Unassembled WGS sequence"/>
</dbReference>
<sequence>MSVFVVALILLKTKRTVNSNHLCVGETVSYFVPKLFYKAQAETENWEFPIVMHDYLTRGIHCKYNLAH</sequence>
<reference evidence="2" key="1">
    <citation type="submission" date="2023-03" db="EMBL/GenBank/DDBJ databases">
        <title>Chromosome-scale reference genome and RAD-based genetic map of yellow starthistle (Centaurea solstitialis) reveal putative structural variation and QTLs associated with invader traits.</title>
        <authorList>
            <person name="Reatini B."/>
            <person name="Cang F.A."/>
            <person name="Jiang Q."/>
            <person name="Mckibben M.T.W."/>
            <person name="Barker M.S."/>
            <person name="Rieseberg L.H."/>
            <person name="Dlugosch K.M."/>
        </authorList>
    </citation>
    <scope>NUCLEOTIDE SEQUENCE</scope>
    <source>
        <strain evidence="2">CAN-66</strain>
        <tissue evidence="2">Leaf</tissue>
    </source>
</reference>
<keyword evidence="1" id="KW-0732">Signal</keyword>
<feature type="chain" id="PRO_5041238716" evidence="1">
    <location>
        <begin position="20"/>
        <end position="68"/>
    </location>
</feature>